<evidence type="ECO:0008006" key="3">
    <source>
        <dbReference type="Google" id="ProtNLM"/>
    </source>
</evidence>
<protein>
    <recommendedName>
        <fullName evidence="3">SRPBCC domain-containing protein</fullName>
    </recommendedName>
</protein>
<dbReference type="AlphaFoldDB" id="A0A8A4ZBN9"/>
<accession>A0A8A4ZBN9</accession>
<proteinExistence type="predicted"/>
<dbReference type="Gene3D" id="3.30.530.20">
    <property type="match status" value="1"/>
</dbReference>
<dbReference type="RefSeq" id="WP_227423606.1">
    <property type="nucleotide sequence ID" value="NZ_CP071868.1"/>
</dbReference>
<organism evidence="1 2">
    <name type="scientific">Pengzhenrongella sicca</name>
    <dbReference type="NCBI Taxonomy" id="2819238"/>
    <lineage>
        <taxon>Bacteria</taxon>
        <taxon>Bacillati</taxon>
        <taxon>Actinomycetota</taxon>
        <taxon>Actinomycetes</taxon>
        <taxon>Micrococcales</taxon>
        <taxon>Pengzhenrongella</taxon>
    </lineage>
</organism>
<evidence type="ECO:0000313" key="1">
    <source>
        <dbReference type="EMBL" id="QTE29332.1"/>
    </source>
</evidence>
<sequence length="254" mass="27322">MNVQSENATEPAGAGAARREVVAIEVSAPPGEVWGALRDLSQLHQWFGWDYDGLDAEIELIFATEAVEGADGEVRTVAWPDGDAIAVAPSEGGTRLTISRTAPGSSPESGPDEIDEGWIQFAHQLRFMLERSPEGPRRTVSAIDLDGGPVGAGPVYRLGVAASDGVPVGGRWEVTRTIGTARDQVGGRIWYRTKFQAGYTVEDPAGEALLVVQRVPVTQRPPHGRVSLVMSTFGLDDETFAAVQRRWTTWWSGA</sequence>
<dbReference type="KEGG" id="psic:J4E96_19000"/>
<evidence type="ECO:0000313" key="2">
    <source>
        <dbReference type="Proteomes" id="UP000663937"/>
    </source>
</evidence>
<dbReference type="EMBL" id="CP071868">
    <property type="protein sequence ID" value="QTE29332.1"/>
    <property type="molecule type" value="Genomic_DNA"/>
</dbReference>
<reference evidence="1" key="1">
    <citation type="submission" date="2021-03" db="EMBL/GenBank/DDBJ databases">
        <title>Pengzhenrongella sicca gen. nov., sp. nov., a new member of suborder Micrococcineae isolated from High-Arctic tundra soil.</title>
        <authorList>
            <person name="Peng F."/>
        </authorList>
    </citation>
    <scope>NUCLEOTIDE SEQUENCE</scope>
    <source>
        <strain evidence="1">LRZ-2</strain>
    </source>
</reference>
<keyword evidence="2" id="KW-1185">Reference proteome</keyword>
<dbReference type="InterPro" id="IPR023393">
    <property type="entry name" value="START-like_dom_sf"/>
</dbReference>
<name>A0A8A4ZBN9_9MICO</name>
<dbReference type="SUPFAM" id="SSF55961">
    <property type="entry name" value="Bet v1-like"/>
    <property type="match status" value="1"/>
</dbReference>
<dbReference type="Proteomes" id="UP000663937">
    <property type="component" value="Chromosome"/>
</dbReference>
<gene>
    <name evidence="1" type="ORF">J4E96_19000</name>
</gene>